<dbReference type="Pfam" id="PF15937">
    <property type="entry name" value="PrlF_antitoxin"/>
    <property type="match status" value="1"/>
</dbReference>
<keyword evidence="3" id="KW-0614">Plasmid</keyword>
<feature type="domain" description="SpoVT-AbrB" evidence="2">
    <location>
        <begin position="6"/>
        <end position="52"/>
    </location>
</feature>
<protein>
    <submittedName>
        <fullName evidence="3">Antitoxin PrlF</fullName>
    </submittedName>
</protein>
<dbReference type="SMART" id="SM00966">
    <property type="entry name" value="SpoVT_AbrB"/>
    <property type="match status" value="1"/>
</dbReference>
<evidence type="ECO:0000256" key="1">
    <source>
        <dbReference type="PROSITE-ProRule" id="PRU01076"/>
    </source>
</evidence>
<accession>A0A679JMX0</accession>
<dbReference type="PROSITE" id="PS51740">
    <property type="entry name" value="SPOVT_ABRB"/>
    <property type="match status" value="1"/>
</dbReference>
<dbReference type="Gene3D" id="2.10.260.10">
    <property type="match status" value="1"/>
</dbReference>
<geneLocation type="plasmid" evidence="3">
    <name>1</name>
</geneLocation>
<evidence type="ECO:0000259" key="2">
    <source>
        <dbReference type="PROSITE" id="PS51740"/>
    </source>
</evidence>
<gene>
    <name evidence="3" type="primary">prlF</name>
    <name evidence="3" type="ORF">MBLL_00598</name>
</gene>
<dbReference type="RefSeq" id="WP_339159164.1">
    <property type="nucleotide sequence ID" value="NZ_LR743510.1"/>
</dbReference>
<dbReference type="InterPro" id="IPR007159">
    <property type="entry name" value="SpoVT-AbrB_dom"/>
</dbReference>
<keyword evidence="1" id="KW-0238">DNA-binding</keyword>
<dbReference type="EMBL" id="LR743510">
    <property type="protein sequence ID" value="CAA2137322.1"/>
    <property type="molecule type" value="Genomic_DNA"/>
</dbReference>
<sequence length="109" mass="11638">MAVLVRERSKITAKGQTTIPKAVRQALGVSYGGDVAYVIDEGGRVNLFAAAEEETDPVIDGFLTFLARDMARNPSQISAFPAGLAERMTTLTAGMTVDFNEDIDGDVTL</sequence>
<proteinExistence type="predicted"/>
<dbReference type="GO" id="GO:0003700">
    <property type="term" value="F:DNA-binding transcription factor activity"/>
    <property type="evidence" value="ECO:0007669"/>
    <property type="project" value="InterPro"/>
</dbReference>
<reference evidence="3" key="1">
    <citation type="submission" date="2019-12" db="EMBL/GenBank/DDBJ databases">
        <authorList>
            <person name="Cremers G."/>
        </authorList>
    </citation>
    <scope>NUCLEOTIDE SEQUENCE</scope>
    <source>
        <strain evidence="3">Mbul2</strain>
        <plasmid evidence="3">1</plasmid>
    </source>
</reference>
<dbReference type="GO" id="GO:0003677">
    <property type="term" value="F:DNA binding"/>
    <property type="evidence" value="ECO:0007669"/>
    <property type="project" value="UniProtKB-UniRule"/>
</dbReference>
<dbReference type="GO" id="GO:0097351">
    <property type="term" value="F:toxin sequestering activity"/>
    <property type="evidence" value="ECO:0007669"/>
    <property type="project" value="InterPro"/>
</dbReference>
<dbReference type="InterPro" id="IPR037914">
    <property type="entry name" value="SpoVT-AbrB_sf"/>
</dbReference>
<evidence type="ECO:0000313" key="3">
    <source>
        <dbReference type="EMBL" id="CAA2137322.1"/>
    </source>
</evidence>
<dbReference type="GO" id="GO:0001558">
    <property type="term" value="P:regulation of cell growth"/>
    <property type="evidence" value="ECO:0007669"/>
    <property type="project" value="InterPro"/>
</dbReference>
<organism evidence="3">
    <name type="scientific">Methylobacterium bullatum</name>
    <dbReference type="NCBI Taxonomy" id="570505"/>
    <lineage>
        <taxon>Bacteria</taxon>
        <taxon>Pseudomonadati</taxon>
        <taxon>Pseudomonadota</taxon>
        <taxon>Alphaproteobacteria</taxon>
        <taxon>Hyphomicrobiales</taxon>
        <taxon>Methylobacteriaceae</taxon>
        <taxon>Methylobacterium</taxon>
    </lineage>
</organism>
<name>A0A679JMX0_9HYPH</name>
<dbReference type="AlphaFoldDB" id="A0A679JMX0"/>
<dbReference type="InterPro" id="IPR031848">
    <property type="entry name" value="PrlF_antitoxin"/>
</dbReference>
<dbReference type="SUPFAM" id="SSF89447">
    <property type="entry name" value="AbrB/MazE/MraZ-like"/>
    <property type="match status" value="1"/>
</dbReference>